<feature type="region of interest" description="Disordered" evidence="1">
    <location>
        <begin position="1"/>
        <end position="74"/>
    </location>
</feature>
<dbReference type="Proteomes" id="UP000198372">
    <property type="component" value="Unassembled WGS sequence"/>
</dbReference>
<organism evidence="2 3">
    <name type="scientific">Microbotryum intermedium</name>
    <dbReference type="NCBI Taxonomy" id="269621"/>
    <lineage>
        <taxon>Eukaryota</taxon>
        <taxon>Fungi</taxon>
        <taxon>Dikarya</taxon>
        <taxon>Basidiomycota</taxon>
        <taxon>Pucciniomycotina</taxon>
        <taxon>Microbotryomycetes</taxon>
        <taxon>Microbotryales</taxon>
        <taxon>Microbotryaceae</taxon>
        <taxon>Microbotryum</taxon>
    </lineage>
</organism>
<keyword evidence="3" id="KW-1185">Reference proteome</keyword>
<name>A0A238FFW7_9BASI</name>
<reference evidence="3" key="1">
    <citation type="submission" date="2016-09" db="EMBL/GenBank/DDBJ databases">
        <authorList>
            <person name="Jeantristanb JTB J.-T."/>
            <person name="Ricardo R."/>
        </authorList>
    </citation>
    <scope>NUCLEOTIDE SEQUENCE [LARGE SCALE GENOMIC DNA]</scope>
</reference>
<evidence type="ECO:0000313" key="3">
    <source>
        <dbReference type="Proteomes" id="UP000198372"/>
    </source>
</evidence>
<evidence type="ECO:0000313" key="2">
    <source>
        <dbReference type="EMBL" id="SCV69926.1"/>
    </source>
</evidence>
<accession>A0A238FFW7</accession>
<dbReference type="STRING" id="269621.A0A238FFW7"/>
<dbReference type="AlphaFoldDB" id="A0A238FFW7"/>
<gene>
    <name evidence="2" type="ORF">BQ2448_1320</name>
</gene>
<dbReference type="EMBL" id="FMSP01000005">
    <property type="protein sequence ID" value="SCV69926.1"/>
    <property type="molecule type" value="Genomic_DNA"/>
</dbReference>
<sequence>MPPKRGGGARGRPRERGHGRGRGSGTGARQASRSTEEQTAAPDEAPPRRKQAAAPARRGAIVRGAADARSRAEPAVSATQDLSSFVAATPTLPLQSTPVTAFVLQHHLYFLSADWISSLRLDVDELLDAFVEAYRGLSGDAQSPFKAFKSCWITKGWSRIHLFGVMEGRTRQSWGRASSERLSPDSTSEPLIQVAAFFAIYTFFSTQADTQEQVYIKVDPPTLEHVLTLPNSLASALDSRPSSIGTSSSSSLPPSLDLHQVLLWLLESQAFFVIPSETYRHPNRLPAVHLVPHDKHFQKQEQKQKDDTTIAMAIRTEMEAATSRSEGIIGESVAETNILTKKKAKYTTKKAEALGPRPIEESDEDARASKDIVGRILARAKKATWENLTSNLGEGIDGMGVEGDNLLNLLR</sequence>
<feature type="compositionally biased region" description="Low complexity" evidence="1">
    <location>
        <begin position="52"/>
        <end position="65"/>
    </location>
</feature>
<feature type="compositionally biased region" description="Gly residues" evidence="1">
    <location>
        <begin position="1"/>
        <end position="10"/>
    </location>
</feature>
<proteinExistence type="predicted"/>
<protein>
    <submittedName>
        <fullName evidence="2">BQ2448_1320 protein</fullName>
    </submittedName>
</protein>
<dbReference type="OrthoDB" id="3253083at2759"/>
<evidence type="ECO:0000256" key="1">
    <source>
        <dbReference type="SAM" id="MobiDB-lite"/>
    </source>
</evidence>